<organism evidence="2 3">
    <name type="scientific">Sulfurimicrobium lacus</name>
    <dbReference type="NCBI Taxonomy" id="2715678"/>
    <lineage>
        <taxon>Bacteria</taxon>
        <taxon>Pseudomonadati</taxon>
        <taxon>Pseudomonadota</taxon>
        <taxon>Betaproteobacteria</taxon>
        <taxon>Nitrosomonadales</taxon>
        <taxon>Sulfuricellaceae</taxon>
        <taxon>Sulfurimicrobium</taxon>
    </lineage>
</organism>
<dbReference type="GO" id="GO:0006412">
    <property type="term" value="P:translation"/>
    <property type="evidence" value="ECO:0007669"/>
    <property type="project" value="UniProtKB-UniRule"/>
</dbReference>
<keyword evidence="1" id="KW-0547">Nucleotide-binding</keyword>
<keyword evidence="3" id="KW-1185">Reference proteome</keyword>
<comment type="subunit">
    <text evidence="1">Heterotrimer of A, B and C subunits.</text>
</comment>
<dbReference type="RefSeq" id="WP_173068387.1">
    <property type="nucleotide sequence ID" value="NZ_AP022853.1"/>
</dbReference>
<dbReference type="NCBIfam" id="TIGR00135">
    <property type="entry name" value="gatC"/>
    <property type="match status" value="1"/>
</dbReference>
<keyword evidence="1" id="KW-0436">Ligase</keyword>
<dbReference type="Gene3D" id="1.10.20.60">
    <property type="entry name" value="Glu-tRNAGln amidotransferase C subunit, N-terminal domain"/>
    <property type="match status" value="1"/>
</dbReference>
<dbReference type="EMBL" id="AP022853">
    <property type="protein sequence ID" value="BCB28648.1"/>
    <property type="molecule type" value="Genomic_DNA"/>
</dbReference>
<evidence type="ECO:0000313" key="2">
    <source>
        <dbReference type="EMBL" id="BCB28648.1"/>
    </source>
</evidence>
<comment type="catalytic activity">
    <reaction evidence="1">
        <text>L-glutamyl-tRNA(Gln) + L-glutamine + ATP + H2O = L-glutaminyl-tRNA(Gln) + L-glutamate + ADP + phosphate + H(+)</text>
        <dbReference type="Rhea" id="RHEA:17521"/>
        <dbReference type="Rhea" id="RHEA-COMP:9681"/>
        <dbReference type="Rhea" id="RHEA-COMP:9684"/>
        <dbReference type="ChEBI" id="CHEBI:15377"/>
        <dbReference type="ChEBI" id="CHEBI:15378"/>
        <dbReference type="ChEBI" id="CHEBI:29985"/>
        <dbReference type="ChEBI" id="CHEBI:30616"/>
        <dbReference type="ChEBI" id="CHEBI:43474"/>
        <dbReference type="ChEBI" id="CHEBI:58359"/>
        <dbReference type="ChEBI" id="CHEBI:78520"/>
        <dbReference type="ChEBI" id="CHEBI:78521"/>
        <dbReference type="ChEBI" id="CHEBI:456216"/>
    </reaction>
</comment>
<dbReference type="GO" id="GO:0050567">
    <property type="term" value="F:glutaminyl-tRNA synthase (glutamine-hydrolyzing) activity"/>
    <property type="evidence" value="ECO:0007669"/>
    <property type="project" value="UniProtKB-UniRule"/>
</dbReference>
<evidence type="ECO:0000313" key="3">
    <source>
        <dbReference type="Proteomes" id="UP000502260"/>
    </source>
</evidence>
<dbReference type="AlphaFoldDB" id="A0A6F8VG01"/>
<dbReference type="PANTHER" id="PTHR15004">
    <property type="entry name" value="GLUTAMYL-TRNA(GLN) AMIDOTRANSFERASE SUBUNIT C, MITOCHONDRIAL"/>
    <property type="match status" value="1"/>
</dbReference>
<sequence>MSLTLDDVKRIAHLARIEVGESEAQGYLTQLSSILGLVEEMQAVNTDGIEPMAHAQDVVLRLREDVVSEANRREAYQAVAPQVEAGLYLVPKVIE</sequence>
<dbReference type="GO" id="GO:0016740">
    <property type="term" value="F:transferase activity"/>
    <property type="evidence" value="ECO:0007669"/>
    <property type="project" value="UniProtKB-KW"/>
</dbReference>
<keyword evidence="1" id="KW-0067">ATP-binding</keyword>
<dbReference type="GO" id="GO:0070681">
    <property type="term" value="P:glutaminyl-tRNAGln biosynthesis via transamidation"/>
    <property type="evidence" value="ECO:0007669"/>
    <property type="project" value="TreeGrafter"/>
</dbReference>
<keyword evidence="1" id="KW-0648">Protein biosynthesis</keyword>
<dbReference type="GO" id="GO:0006450">
    <property type="term" value="P:regulation of translational fidelity"/>
    <property type="evidence" value="ECO:0007669"/>
    <property type="project" value="InterPro"/>
</dbReference>
<gene>
    <name evidence="1 2" type="primary">gatC</name>
    <name evidence="2" type="ORF">SKTS_35340</name>
</gene>
<name>A0A6F8VG01_9PROT</name>
<dbReference type="InterPro" id="IPR003837">
    <property type="entry name" value="GatC"/>
</dbReference>
<accession>A0A6F8VG01</accession>
<keyword evidence="2" id="KW-0808">Transferase</keyword>
<dbReference type="HAMAP" id="MF_00122">
    <property type="entry name" value="GatC"/>
    <property type="match status" value="1"/>
</dbReference>
<dbReference type="KEGG" id="slac:SKTS_35340"/>
<dbReference type="GO" id="GO:0005524">
    <property type="term" value="F:ATP binding"/>
    <property type="evidence" value="ECO:0007669"/>
    <property type="project" value="UniProtKB-KW"/>
</dbReference>
<dbReference type="SUPFAM" id="SSF141000">
    <property type="entry name" value="Glu-tRNAGln amidotransferase C subunit"/>
    <property type="match status" value="1"/>
</dbReference>
<proteinExistence type="inferred from homology"/>
<comment type="function">
    <text evidence="1">Allows the formation of correctly charged Asn-tRNA(Asn) or Gln-tRNA(Gln) through the transamidation of misacylated Asp-tRNA(Asn) or Glu-tRNA(Gln) in organisms which lack either or both of asparaginyl-tRNA or glutaminyl-tRNA synthetases. The reaction takes place in the presence of glutamine and ATP through an activated phospho-Asp-tRNA(Asn) or phospho-Glu-tRNA(Gln).</text>
</comment>
<comment type="similarity">
    <text evidence="1">Belongs to the GatC family.</text>
</comment>
<reference evidence="3" key="1">
    <citation type="submission" date="2020-03" db="EMBL/GenBank/DDBJ databases">
        <title>Complete genome sequence of sulfur-oxidizing bacterium skT11.</title>
        <authorList>
            <person name="Kanda M."/>
            <person name="Kojima H."/>
            <person name="Fukui M."/>
        </authorList>
    </citation>
    <scope>NUCLEOTIDE SEQUENCE [LARGE SCALE GENOMIC DNA]</scope>
    <source>
        <strain evidence="3">skT11</strain>
    </source>
</reference>
<dbReference type="InterPro" id="IPR036113">
    <property type="entry name" value="Asp/Glu-ADT_sf_sub_c"/>
</dbReference>
<dbReference type="PANTHER" id="PTHR15004:SF0">
    <property type="entry name" value="GLUTAMYL-TRNA(GLN) AMIDOTRANSFERASE SUBUNIT C, MITOCHONDRIAL"/>
    <property type="match status" value="1"/>
</dbReference>
<dbReference type="Pfam" id="PF02686">
    <property type="entry name" value="GatC"/>
    <property type="match status" value="1"/>
</dbReference>
<protein>
    <recommendedName>
        <fullName evidence="1">Aspartyl/glutamyl-tRNA(Asn/Gln) amidotransferase subunit C</fullName>
        <shortName evidence="1">Asp/Glu-ADT subunit C</shortName>
        <ecNumber evidence="1">6.3.5.-</ecNumber>
    </recommendedName>
</protein>
<evidence type="ECO:0000256" key="1">
    <source>
        <dbReference type="HAMAP-Rule" id="MF_00122"/>
    </source>
</evidence>
<dbReference type="Proteomes" id="UP000502260">
    <property type="component" value="Chromosome"/>
</dbReference>
<dbReference type="EC" id="6.3.5.-" evidence="1"/>
<comment type="catalytic activity">
    <reaction evidence="1">
        <text>L-aspartyl-tRNA(Asn) + L-glutamine + ATP + H2O = L-asparaginyl-tRNA(Asn) + L-glutamate + ADP + phosphate + 2 H(+)</text>
        <dbReference type="Rhea" id="RHEA:14513"/>
        <dbReference type="Rhea" id="RHEA-COMP:9674"/>
        <dbReference type="Rhea" id="RHEA-COMP:9677"/>
        <dbReference type="ChEBI" id="CHEBI:15377"/>
        <dbReference type="ChEBI" id="CHEBI:15378"/>
        <dbReference type="ChEBI" id="CHEBI:29985"/>
        <dbReference type="ChEBI" id="CHEBI:30616"/>
        <dbReference type="ChEBI" id="CHEBI:43474"/>
        <dbReference type="ChEBI" id="CHEBI:58359"/>
        <dbReference type="ChEBI" id="CHEBI:78515"/>
        <dbReference type="ChEBI" id="CHEBI:78516"/>
        <dbReference type="ChEBI" id="CHEBI:456216"/>
    </reaction>
</comment>